<dbReference type="InterPro" id="IPR011990">
    <property type="entry name" value="TPR-like_helical_dom_sf"/>
</dbReference>
<sequence length="504" mass="57147">MKTNRLKLVGCLLGLATFTYSCNNSFLDLSDPTVKDSENFYKTQTQVEQAVNGVYSQLQDITNSQYLFAEMPSDNTTIQLNASDRGQVDRSEAFEFWNITATNVNIAGYYNQAYNTLYNINTVLSKLEQTEIEEAKKKQYKGELLFMRAYHYFLLVQYFGDVILLTEPLQDASEAFALARTPTTEVYKQIILDLEEASANLPLKSQYTANDVGRATKGSALSLLGKVYLTTKDYEKARLALEQVLDLGYDLLADYADVFDPTNKNHSESIFEVQYQGGNNLGEWSSFIYSFAPRDSEGAVTGFPTSRPQGWNIPTNDLISAFEADDKRREVSFKEGYTNAGGTFVPIPYVNKYNHPHTIVGRTDDNWPILRFSDVLLMLSESINEESGPEQAYVHINRVRQRAGLSNLQGLSKETFREAVMKERRVELAFENHRWFDLKRSLTSEQLVSLLNAHGQQERESPTVSRGGVPFSAADYKFEAFEALFPIPDRQIFLSNQLKQNSGY</sequence>
<feature type="domain" description="RagB/SusD" evidence="8">
    <location>
        <begin position="349"/>
        <end position="504"/>
    </location>
</feature>
<evidence type="ECO:0000256" key="1">
    <source>
        <dbReference type="ARBA" id="ARBA00004442"/>
    </source>
</evidence>
<evidence type="ECO:0000256" key="4">
    <source>
        <dbReference type="ARBA" id="ARBA00023136"/>
    </source>
</evidence>
<evidence type="ECO:0000259" key="9">
    <source>
        <dbReference type="Pfam" id="PF14322"/>
    </source>
</evidence>
<reference evidence="10" key="1">
    <citation type="submission" date="2018-02" db="EMBL/GenBank/DDBJ databases">
        <authorList>
            <person name="Vasarhelyi B.M."/>
            <person name="Deshmukh S."/>
            <person name="Balint B."/>
            <person name="Kukolya J."/>
        </authorList>
    </citation>
    <scope>NUCLEOTIDE SEQUENCE</scope>
    <source>
        <strain evidence="10">KB22</strain>
    </source>
</reference>
<evidence type="ECO:0000256" key="3">
    <source>
        <dbReference type="ARBA" id="ARBA00022729"/>
    </source>
</evidence>
<feature type="chain" id="PRO_5037733870" evidence="7">
    <location>
        <begin position="22"/>
        <end position="504"/>
    </location>
</feature>
<proteinExistence type="inferred from homology"/>
<feature type="signal peptide" evidence="7">
    <location>
        <begin position="1"/>
        <end position="21"/>
    </location>
</feature>
<evidence type="ECO:0000256" key="2">
    <source>
        <dbReference type="ARBA" id="ARBA00006275"/>
    </source>
</evidence>
<dbReference type="CDD" id="cd08977">
    <property type="entry name" value="SusD"/>
    <property type="match status" value="1"/>
</dbReference>
<evidence type="ECO:0000259" key="8">
    <source>
        <dbReference type="Pfam" id="PF07980"/>
    </source>
</evidence>
<dbReference type="AlphaFoldDB" id="A0A928YPD6"/>
<accession>A0A928YPD6</accession>
<evidence type="ECO:0000256" key="6">
    <source>
        <dbReference type="PROSITE-ProRule" id="PRU00339"/>
    </source>
</evidence>
<keyword evidence="5" id="KW-0998">Cell outer membrane</keyword>
<dbReference type="Proteomes" id="UP000616201">
    <property type="component" value="Unassembled WGS sequence"/>
</dbReference>
<evidence type="ECO:0000313" key="10">
    <source>
        <dbReference type="EMBL" id="MBE8713021.1"/>
    </source>
</evidence>
<dbReference type="InterPro" id="IPR012944">
    <property type="entry name" value="SusD_RagB_dom"/>
</dbReference>
<keyword evidence="11" id="KW-1185">Reference proteome</keyword>
<dbReference type="SUPFAM" id="SSF48452">
    <property type="entry name" value="TPR-like"/>
    <property type="match status" value="1"/>
</dbReference>
<feature type="domain" description="SusD-like N-terminal" evidence="9">
    <location>
        <begin position="26"/>
        <end position="229"/>
    </location>
</feature>
<comment type="similarity">
    <text evidence="2">Belongs to the SusD family.</text>
</comment>
<dbReference type="InterPro" id="IPR019734">
    <property type="entry name" value="TPR_rpt"/>
</dbReference>
<keyword evidence="3 7" id="KW-0732">Signal</keyword>
<keyword evidence="6" id="KW-0802">TPR repeat</keyword>
<organism evidence="10 11">
    <name type="scientific">Sphingobacterium hungaricum</name>
    <dbReference type="NCBI Taxonomy" id="2082723"/>
    <lineage>
        <taxon>Bacteria</taxon>
        <taxon>Pseudomonadati</taxon>
        <taxon>Bacteroidota</taxon>
        <taxon>Sphingobacteriia</taxon>
        <taxon>Sphingobacteriales</taxon>
        <taxon>Sphingobacteriaceae</taxon>
        <taxon>Sphingobacterium</taxon>
    </lineage>
</organism>
<dbReference type="EMBL" id="PRDK01000003">
    <property type="protein sequence ID" value="MBE8713021.1"/>
    <property type="molecule type" value="Genomic_DNA"/>
</dbReference>
<dbReference type="Pfam" id="PF07980">
    <property type="entry name" value="SusD_RagB"/>
    <property type="match status" value="1"/>
</dbReference>
<keyword evidence="4" id="KW-0472">Membrane</keyword>
<feature type="repeat" description="TPR" evidence="6">
    <location>
        <begin position="218"/>
        <end position="251"/>
    </location>
</feature>
<dbReference type="PROSITE" id="PS50005">
    <property type="entry name" value="TPR"/>
    <property type="match status" value="1"/>
</dbReference>
<dbReference type="Pfam" id="PF14322">
    <property type="entry name" value="SusD-like_3"/>
    <property type="match status" value="1"/>
</dbReference>
<evidence type="ECO:0000313" key="11">
    <source>
        <dbReference type="Proteomes" id="UP000616201"/>
    </source>
</evidence>
<gene>
    <name evidence="10" type="ORF">C4F49_04955</name>
</gene>
<evidence type="ECO:0000256" key="7">
    <source>
        <dbReference type="SAM" id="SignalP"/>
    </source>
</evidence>
<dbReference type="GO" id="GO:0009279">
    <property type="term" value="C:cell outer membrane"/>
    <property type="evidence" value="ECO:0007669"/>
    <property type="project" value="UniProtKB-SubCell"/>
</dbReference>
<comment type="caution">
    <text evidence="10">The sequence shown here is derived from an EMBL/GenBank/DDBJ whole genome shotgun (WGS) entry which is preliminary data.</text>
</comment>
<name>A0A928YPD6_9SPHI</name>
<dbReference type="PROSITE" id="PS51257">
    <property type="entry name" value="PROKAR_LIPOPROTEIN"/>
    <property type="match status" value="1"/>
</dbReference>
<dbReference type="RefSeq" id="WP_196935711.1">
    <property type="nucleotide sequence ID" value="NZ_MU158698.1"/>
</dbReference>
<comment type="subcellular location">
    <subcellularLocation>
        <location evidence="1">Cell outer membrane</location>
    </subcellularLocation>
</comment>
<dbReference type="InterPro" id="IPR033985">
    <property type="entry name" value="SusD-like_N"/>
</dbReference>
<protein>
    <submittedName>
        <fullName evidence="10">RagB/SusD family nutrient uptake outer membrane protein</fullName>
    </submittedName>
</protein>
<evidence type="ECO:0000256" key="5">
    <source>
        <dbReference type="ARBA" id="ARBA00023237"/>
    </source>
</evidence>
<dbReference type="Gene3D" id="1.25.40.390">
    <property type="match status" value="1"/>
</dbReference>